<protein>
    <submittedName>
        <fullName evidence="1">Unnamed protein product</fullName>
    </submittedName>
</protein>
<proteinExistence type="predicted"/>
<dbReference type="EMBL" id="BSXS01007715">
    <property type="protein sequence ID" value="GME89966.1"/>
    <property type="molecule type" value="Genomic_DNA"/>
</dbReference>
<name>A0ACB5TK80_AMBMO</name>
<accession>A0ACB5TK80</accession>
<comment type="caution">
    <text evidence="1">The sequence shown here is derived from an EMBL/GenBank/DDBJ whole genome shotgun (WGS) entry which is preliminary data.</text>
</comment>
<organism evidence="1 2">
    <name type="scientific">Ambrosiozyma monospora</name>
    <name type="common">Yeast</name>
    <name type="synonym">Endomycopsis monosporus</name>
    <dbReference type="NCBI Taxonomy" id="43982"/>
    <lineage>
        <taxon>Eukaryota</taxon>
        <taxon>Fungi</taxon>
        <taxon>Dikarya</taxon>
        <taxon>Ascomycota</taxon>
        <taxon>Saccharomycotina</taxon>
        <taxon>Pichiomycetes</taxon>
        <taxon>Pichiales</taxon>
        <taxon>Pichiaceae</taxon>
        <taxon>Ambrosiozyma</taxon>
    </lineage>
</organism>
<reference evidence="1" key="1">
    <citation type="submission" date="2023-04" db="EMBL/GenBank/DDBJ databases">
        <title>Ambrosiozyma monospora NBRC 10751.</title>
        <authorList>
            <person name="Ichikawa N."/>
            <person name="Sato H."/>
            <person name="Tonouchi N."/>
        </authorList>
    </citation>
    <scope>NUCLEOTIDE SEQUENCE</scope>
    <source>
        <strain evidence="1">NBRC 10751</strain>
    </source>
</reference>
<evidence type="ECO:0000313" key="1">
    <source>
        <dbReference type="EMBL" id="GME89966.1"/>
    </source>
</evidence>
<dbReference type="Proteomes" id="UP001165064">
    <property type="component" value="Unassembled WGS sequence"/>
</dbReference>
<keyword evidence="2" id="KW-1185">Reference proteome</keyword>
<sequence>MEVSLKFSGSSSRVLKPELARYYNHPETTFCVGKLEDPITKELFDVIQKFKIQHLDIKDIALLRNAEKPLKVTYLRLAAPKIENYDFSKMPLRKIEMSGSIDLKSFSSLPISVETIVLGKSMELSDKNNYGIIKNVNEKVTFSGSSSYDSNYMLICPIDDKFLLYKCNSGRLCEVREQTYKDCCVFDLRSNLYQDQWGYPDPSHEYTSLDDYMDTYNGYGDENQAYQD</sequence>
<gene>
    <name evidence="1" type="ORF">Amon02_000861700</name>
</gene>
<evidence type="ECO:0000313" key="2">
    <source>
        <dbReference type="Proteomes" id="UP001165064"/>
    </source>
</evidence>